<dbReference type="EMBL" id="UYIG01000112">
    <property type="protein sequence ID" value="VDG28323.1"/>
    <property type="molecule type" value="Genomic_DNA"/>
</dbReference>
<dbReference type="Gene3D" id="3.90.1150.30">
    <property type="match status" value="1"/>
</dbReference>
<gene>
    <name evidence="1" type="ORF">MUDAN_MDHGFNIF_00516</name>
</gene>
<sequence length="220" mass="25089">MITDLFSQQRGQADKLIAYGFKAIAPQYTLTQPLSVANFELTITVSLPNTVTTTVIDRDTQTPYTLYLNASSTGSFVAQVREAVLAALQAVADSCFESDVFSAPIARDLIAYVDQQHHDQLEFLWKKFPNNAVWRRANTKKWYAALLTVTPQKLGLTGDDELTVLDLRLEPDQLSQLIDQQHYFPGYHMNKQHWYTIILNGQVPFEELKQRLEHSYQLAH</sequence>
<accession>A0A660DZ23</accession>
<evidence type="ECO:0000313" key="1">
    <source>
        <dbReference type="EMBL" id="VDG28323.1"/>
    </source>
</evidence>
<evidence type="ECO:0000313" key="2">
    <source>
        <dbReference type="Proteomes" id="UP000289996"/>
    </source>
</evidence>
<reference evidence="1 2" key="1">
    <citation type="submission" date="2018-11" db="EMBL/GenBank/DDBJ databases">
        <authorList>
            <person name="Wuyts S."/>
        </authorList>
    </citation>
    <scope>NUCLEOTIDE SEQUENCE [LARGE SCALE GENOMIC DNA]</scope>
    <source>
        <strain evidence="1">Lactobacillus mudanjiangensis AMBF249</strain>
    </source>
</reference>
<organism evidence="1 2">
    <name type="scientific">Lactiplantibacillus mudanjiangensis</name>
    <dbReference type="NCBI Taxonomy" id="1296538"/>
    <lineage>
        <taxon>Bacteria</taxon>
        <taxon>Bacillati</taxon>
        <taxon>Bacillota</taxon>
        <taxon>Bacilli</taxon>
        <taxon>Lactobacillales</taxon>
        <taxon>Lactobacillaceae</taxon>
        <taxon>Lactiplantibacillus</taxon>
    </lineage>
</organism>
<keyword evidence="2" id="KW-1185">Reference proteome</keyword>
<dbReference type="Pfam" id="PF04237">
    <property type="entry name" value="YjbR"/>
    <property type="match status" value="1"/>
</dbReference>
<protein>
    <submittedName>
        <fullName evidence="1">Uncharacterized protein</fullName>
    </submittedName>
</protein>
<dbReference type="Proteomes" id="UP000289996">
    <property type="component" value="Unassembled WGS sequence"/>
</dbReference>
<dbReference type="PANTHER" id="PTHR35145:SF1">
    <property type="entry name" value="CYTOPLASMIC PROTEIN"/>
    <property type="match status" value="1"/>
</dbReference>
<name>A0A660DZ23_9LACO</name>
<dbReference type="AlphaFoldDB" id="A0A660DZ23"/>
<dbReference type="InterPro" id="IPR007351">
    <property type="entry name" value="YjbR"/>
</dbReference>
<dbReference type="OrthoDB" id="9789813at2"/>
<dbReference type="PANTHER" id="PTHR35145">
    <property type="entry name" value="CYTOPLASMIC PROTEIN-RELATED"/>
    <property type="match status" value="1"/>
</dbReference>
<proteinExistence type="predicted"/>
<dbReference type="InterPro" id="IPR038056">
    <property type="entry name" value="YjbR-like_sf"/>
</dbReference>
<dbReference type="SUPFAM" id="SSF142906">
    <property type="entry name" value="YjbR-like"/>
    <property type="match status" value="1"/>
</dbReference>
<dbReference type="RefSeq" id="WP_130851730.1">
    <property type="nucleotide sequence ID" value="NZ_UYIG01000112.1"/>
</dbReference>
<dbReference type="InterPro" id="IPR058532">
    <property type="entry name" value="YjbR/MT2646/Rv2570-like"/>
</dbReference>